<accession>A0ABQ7VEG6</accession>
<proteinExistence type="predicted"/>
<organism evidence="1 2">
    <name type="scientific">Solanum tuberosum</name>
    <name type="common">Potato</name>
    <dbReference type="NCBI Taxonomy" id="4113"/>
    <lineage>
        <taxon>Eukaryota</taxon>
        <taxon>Viridiplantae</taxon>
        <taxon>Streptophyta</taxon>
        <taxon>Embryophyta</taxon>
        <taxon>Tracheophyta</taxon>
        <taxon>Spermatophyta</taxon>
        <taxon>Magnoliopsida</taxon>
        <taxon>eudicotyledons</taxon>
        <taxon>Gunneridae</taxon>
        <taxon>Pentapetalae</taxon>
        <taxon>asterids</taxon>
        <taxon>lamiids</taxon>
        <taxon>Solanales</taxon>
        <taxon>Solanaceae</taxon>
        <taxon>Solanoideae</taxon>
        <taxon>Solaneae</taxon>
        <taxon>Solanum</taxon>
    </lineage>
</organism>
<evidence type="ECO:0000313" key="1">
    <source>
        <dbReference type="EMBL" id="KAH0762462.1"/>
    </source>
</evidence>
<protein>
    <submittedName>
        <fullName evidence="1">Uncharacterized protein</fullName>
    </submittedName>
</protein>
<gene>
    <name evidence="1" type="ORF">KY290_018535</name>
</gene>
<reference evidence="1 2" key="1">
    <citation type="journal article" date="2021" name="bioRxiv">
        <title>Chromosome-scale and haplotype-resolved genome assembly of a tetraploid potato cultivar.</title>
        <authorList>
            <person name="Sun H."/>
            <person name="Jiao W.-B."/>
            <person name="Krause K."/>
            <person name="Campoy J.A."/>
            <person name="Goel M."/>
            <person name="Folz-Donahue K."/>
            <person name="Kukat C."/>
            <person name="Huettel B."/>
            <person name="Schneeberger K."/>
        </authorList>
    </citation>
    <scope>NUCLEOTIDE SEQUENCE [LARGE SCALE GENOMIC DNA]</scope>
    <source>
        <strain evidence="1">SolTubOtavaFocal</strain>
        <tissue evidence="1">Leaves</tissue>
    </source>
</reference>
<name>A0ABQ7VEG6_SOLTU</name>
<dbReference type="Proteomes" id="UP000826656">
    <property type="component" value="Unassembled WGS sequence"/>
</dbReference>
<evidence type="ECO:0000313" key="2">
    <source>
        <dbReference type="Proteomes" id="UP000826656"/>
    </source>
</evidence>
<sequence>MDVNLSRMHRHLDNIQNTLLACSQKFYDAQARPDLTASLADKCDIEEVAEQEIVSALDKDNSNPIEKSEVAHTMLEPHVSNLMVLPERLNSRGSSSTSIHFPARVISFGFIGTLGPMLDSKNDLKDDPINYACKVFAEMPIKKIDMKVEHPVINYSENPASHIIDEMFQTVSAVKGEYNDIVMFNMQLGLGIDRCSNEMSGMLSTCTYVQLINRGITDHFSRLGRASLIVTLQLFTPDQCGLAFPFDPGSRLLTMFLRVTRNSVFCVSSYDLDHDKLIMSILWNSCIWVDNVLEQSLPGFLSYKSRVFGREEKLQGLLEALAA</sequence>
<keyword evidence="2" id="KW-1185">Reference proteome</keyword>
<dbReference type="EMBL" id="JAIVGD010000013">
    <property type="protein sequence ID" value="KAH0762462.1"/>
    <property type="molecule type" value="Genomic_DNA"/>
</dbReference>
<comment type="caution">
    <text evidence="1">The sequence shown here is derived from an EMBL/GenBank/DDBJ whole genome shotgun (WGS) entry which is preliminary data.</text>
</comment>